<dbReference type="AlphaFoldDB" id="Q5YZL4"/>
<dbReference type="EMBL" id="AP006618">
    <property type="protein sequence ID" value="BAD56377.1"/>
    <property type="molecule type" value="Genomic_DNA"/>
</dbReference>
<reference evidence="1 2" key="1">
    <citation type="journal article" date="2004" name="Proc. Natl. Acad. Sci. U.S.A.">
        <title>The complete genomic sequence of Nocardia farcinica IFM 10152.</title>
        <authorList>
            <person name="Ishikawa J."/>
            <person name="Yamashita A."/>
            <person name="Mikami Y."/>
            <person name="Hoshino Y."/>
            <person name="Kurita H."/>
            <person name="Hotta K."/>
            <person name="Shiba T."/>
            <person name="Hattori M."/>
        </authorList>
    </citation>
    <scope>NUCLEOTIDE SEQUENCE [LARGE SCALE GENOMIC DNA]</scope>
    <source>
        <strain evidence="1 2">IFM 10152</strain>
    </source>
</reference>
<dbReference type="Proteomes" id="UP000006820">
    <property type="component" value="Chromosome"/>
</dbReference>
<gene>
    <name evidence="1" type="ordered locus">NFA_15320</name>
</gene>
<dbReference type="GeneID" id="61132329"/>
<dbReference type="HOGENOM" id="CLU_2845422_0_0_11"/>
<sequence length="65" mass="7192">MIKSWTDPAGVTHYADEHSKAYRIRTEAKPDTDTRIDPAAGQTVEDVVDKAEKPRRAVTVKAPEA</sequence>
<dbReference type="KEGG" id="nfa:NFA_15320"/>
<keyword evidence="2" id="KW-1185">Reference proteome</keyword>
<proteinExistence type="predicted"/>
<evidence type="ECO:0000313" key="2">
    <source>
        <dbReference type="Proteomes" id="UP000006820"/>
    </source>
</evidence>
<protein>
    <recommendedName>
        <fullName evidence="3">DUF4124 domain-containing protein</fullName>
    </recommendedName>
</protein>
<organism evidence="1 2">
    <name type="scientific">Nocardia farcinica (strain IFM 10152)</name>
    <dbReference type="NCBI Taxonomy" id="247156"/>
    <lineage>
        <taxon>Bacteria</taxon>
        <taxon>Bacillati</taxon>
        <taxon>Actinomycetota</taxon>
        <taxon>Actinomycetes</taxon>
        <taxon>Mycobacteriales</taxon>
        <taxon>Nocardiaceae</taxon>
        <taxon>Nocardia</taxon>
    </lineage>
</organism>
<evidence type="ECO:0000313" key="1">
    <source>
        <dbReference type="EMBL" id="BAD56377.1"/>
    </source>
</evidence>
<name>Q5YZL4_NOCFA</name>
<evidence type="ECO:0008006" key="3">
    <source>
        <dbReference type="Google" id="ProtNLM"/>
    </source>
</evidence>
<dbReference type="RefSeq" id="WP_011208062.1">
    <property type="nucleotide sequence ID" value="NC_006361.1"/>
</dbReference>
<dbReference type="STRING" id="247156.NFA_15320"/>
<accession>Q5YZL4</accession>